<feature type="signal peptide" evidence="1">
    <location>
        <begin position="1"/>
        <end position="26"/>
    </location>
</feature>
<reference evidence="2 3" key="1">
    <citation type="submission" date="2020-11" db="EMBL/GenBank/DDBJ databases">
        <title>Pseudonocardia abyssalis sp. nov. and Pseudonocardia oceani sp. nov., description and phylogenomic analysis of two novel actinomycetes isolated from the deep Southern Ocean.</title>
        <authorList>
            <person name="Parra J."/>
        </authorList>
    </citation>
    <scope>NUCLEOTIDE SEQUENCE [LARGE SCALE GENOMIC DNA]</scope>
    <source>
        <strain evidence="2 3">KRD-168</strain>
    </source>
</reference>
<gene>
    <name evidence="2" type="ORF">I4I81_13975</name>
</gene>
<feature type="chain" id="PRO_5046937802" evidence="1">
    <location>
        <begin position="27"/>
        <end position="320"/>
    </location>
</feature>
<dbReference type="PROSITE" id="PS51318">
    <property type="entry name" value="TAT"/>
    <property type="match status" value="1"/>
</dbReference>
<dbReference type="Pfam" id="PF16868">
    <property type="entry name" value="NMT1_3"/>
    <property type="match status" value="1"/>
</dbReference>
<organism evidence="2 3">
    <name type="scientific">Pseudonocardia abyssalis</name>
    <dbReference type="NCBI Taxonomy" id="2792008"/>
    <lineage>
        <taxon>Bacteria</taxon>
        <taxon>Bacillati</taxon>
        <taxon>Actinomycetota</taxon>
        <taxon>Actinomycetes</taxon>
        <taxon>Pseudonocardiales</taxon>
        <taxon>Pseudonocardiaceae</taxon>
        <taxon>Pseudonocardia</taxon>
    </lineage>
</organism>
<dbReference type="InterPro" id="IPR011852">
    <property type="entry name" value="TRAP_TAXI"/>
</dbReference>
<dbReference type="NCBIfam" id="TIGR02122">
    <property type="entry name" value="TRAP_TAXI"/>
    <property type="match status" value="1"/>
</dbReference>
<protein>
    <submittedName>
        <fullName evidence="2">TAXI family TRAP transporter solute-binding subunit</fullName>
    </submittedName>
</protein>
<dbReference type="RefSeq" id="WP_218605990.1">
    <property type="nucleotide sequence ID" value="NZ_JADQDJ010000478.1"/>
</dbReference>
<sequence>MGAVSRRTVLTALAAAGAAGALPGCAAPFAQARLRLATGSARGVYYRLGSALARSWQAELDLVRTPVVLNTAGSLENVALLADGAADVVFSQVDAAAEQLVGTTADDPAAPRALARIYDDVLHVVVPATSAITTVSGLRGARVSVGAADSGVSVVARRLLDAAQLGTSDVQGVQLGLDDSVDAMAAGTIDAFFWSGGLPTPAVEQLAGVLPIRLLDLTDDGVLDAVRDRYPVYAPGTVPARGYVGISTPVTTMLVRNLLLVAASMPDDLARSLVEVLFTEQEQLAQAGPAALTIDPRAAIGTDPVLLHPGAEQFYRAERG</sequence>
<dbReference type="PANTHER" id="PTHR42941">
    <property type="entry name" value="SLL1037 PROTEIN"/>
    <property type="match status" value="1"/>
</dbReference>
<evidence type="ECO:0000256" key="1">
    <source>
        <dbReference type="SAM" id="SignalP"/>
    </source>
</evidence>
<keyword evidence="3" id="KW-1185">Reference proteome</keyword>
<accession>A0ABS6UTR7</accession>
<proteinExistence type="predicted"/>
<evidence type="ECO:0000313" key="3">
    <source>
        <dbReference type="Proteomes" id="UP000694287"/>
    </source>
</evidence>
<dbReference type="InterPro" id="IPR006311">
    <property type="entry name" value="TAT_signal"/>
</dbReference>
<dbReference type="EMBL" id="JADQDK010000001">
    <property type="protein sequence ID" value="MBW0135356.1"/>
    <property type="molecule type" value="Genomic_DNA"/>
</dbReference>
<keyword evidence="1" id="KW-0732">Signal</keyword>
<dbReference type="Proteomes" id="UP000694287">
    <property type="component" value="Unassembled WGS sequence"/>
</dbReference>
<dbReference type="PANTHER" id="PTHR42941:SF1">
    <property type="entry name" value="SLL1037 PROTEIN"/>
    <property type="match status" value="1"/>
</dbReference>
<name>A0ABS6UTR7_9PSEU</name>
<comment type="caution">
    <text evidence="2">The sequence shown here is derived from an EMBL/GenBank/DDBJ whole genome shotgun (WGS) entry which is preliminary data.</text>
</comment>
<evidence type="ECO:0000313" key="2">
    <source>
        <dbReference type="EMBL" id="MBW0135356.1"/>
    </source>
</evidence>